<evidence type="ECO:0000313" key="3">
    <source>
        <dbReference type="EMBL" id="PKQ70635.1"/>
    </source>
</evidence>
<dbReference type="InterPro" id="IPR007607">
    <property type="entry name" value="BacA/B"/>
</dbReference>
<keyword evidence="4" id="KW-1185">Reference proteome</keyword>
<accession>A0A2N3IJX5</accession>
<sequence>MAMFGSSHKETPKTQEIDKISNASTNIGKGATLQGNIDTFGNVRVDGKLIGDIKSKSKVATGNASLVEGSITAQNAEIEGEVKGSLEIAELLVLKSTAIINGDIITSKMVVEAGAIFNGKCQMGDINQIKKMASEPKDTKTENNFSLKTENGKEEVSTNSVFSDLKI</sequence>
<evidence type="ECO:0000313" key="4">
    <source>
        <dbReference type="Proteomes" id="UP000233387"/>
    </source>
</evidence>
<gene>
    <name evidence="3" type="ORF">Rain11_0365</name>
</gene>
<dbReference type="EMBL" id="NKXO01000004">
    <property type="protein sequence ID" value="PKQ70635.1"/>
    <property type="molecule type" value="Genomic_DNA"/>
</dbReference>
<dbReference type="PANTHER" id="PTHR35024:SF4">
    <property type="entry name" value="POLYMER-FORMING CYTOSKELETAL PROTEIN"/>
    <property type="match status" value="1"/>
</dbReference>
<feature type="compositionally biased region" description="Polar residues" evidence="2">
    <location>
        <begin position="157"/>
        <end position="167"/>
    </location>
</feature>
<organism evidence="3 4">
    <name type="scientific">Raineya orbicola</name>
    <dbReference type="NCBI Taxonomy" id="2016530"/>
    <lineage>
        <taxon>Bacteria</taxon>
        <taxon>Pseudomonadati</taxon>
        <taxon>Bacteroidota</taxon>
        <taxon>Cytophagia</taxon>
        <taxon>Cytophagales</taxon>
        <taxon>Raineyaceae</taxon>
        <taxon>Raineya</taxon>
    </lineage>
</organism>
<evidence type="ECO:0000256" key="2">
    <source>
        <dbReference type="SAM" id="MobiDB-lite"/>
    </source>
</evidence>
<reference evidence="3 4" key="1">
    <citation type="submission" date="2017-06" db="EMBL/GenBank/DDBJ databases">
        <title>Raineya orbicola gen. nov., sp. nov. a slightly thermophilic bacterium of the phylum Bacteroidetes and the description of Raineyaceae fam. nov.</title>
        <authorList>
            <person name="Albuquerque L."/>
            <person name="Polonia A.R.M."/>
            <person name="Barroso C."/>
            <person name="Froufe H.J.C."/>
            <person name="Lage O."/>
            <person name="Lobo-Da-Cunha A."/>
            <person name="Egas C."/>
            <person name="Da Costa M.S."/>
        </authorList>
    </citation>
    <scope>NUCLEOTIDE SEQUENCE [LARGE SCALE GENOMIC DNA]</scope>
    <source>
        <strain evidence="3 4">SPSPC-11</strain>
    </source>
</reference>
<dbReference type="Proteomes" id="UP000233387">
    <property type="component" value="Unassembled WGS sequence"/>
</dbReference>
<comment type="caution">
    <text evidence="3">The sequence shown here is derived from an EMBL/GenBank/DDBJ whole genome shotgun (WGS) entry which is preliminary data.</text>
</comment>
<feature type="region of interest" description="Disordered" evidence="2">
    <location>
        <begin position="133"/>
        <end position="167"/>
    </location>
</feature>
<protein>
    <submittedName>
        <fullName evidence="3">Integral membrane protein CcmA involved in cell shape determination</fullName>
    </submittedName>
</protein>
<name>A0A2N3IJX5_9BACT</name>
<dbReference type="PANTHER" id="PTHR35024">
    <property type="entry name" value="HYPOTHETICAL CYTOSOLIC PROTEIN"/>
    <property type="match status" value="1"/>
</dbReference>
<dbReference type="AlphaFoldDB" id="A0A2N3IJX5"/>
<dbReference type="OrthoDB" id="5432602at2"/>
<comment type="similarity">
    <text evidence="1">Belongs to the bactofilin family.</text>
</comment>
<evidence type="ECO:0000256" key="1">
    <source>
        <dbReference type="ARBA" id="ARBA00044755"/>
    </source>
</evidence>
<dbReference type="RefSeq" id="WP_101357630.1">
    <property type="nucleotide sequence ID" value="NZ_NKXO01000004.1"/>
</dbReference>
<proteinExistence type="inferred from homology"/>
<dbReference type="Pfam" id="PF04519">
    <property type="entry name" value="Bactofilin"/>
    <property type="match status" value="1"/>
</dbReference>